<dbReference type="AlphaFoldDB" id="A0A1W2FTW6"/>
<name>A0A1W2FTW6_KIBAR</name>
<keyword evidence="4" id="KW-1185">Reference proteome</keyword>
<dbReference type="PANTHER" id="PTHR37031">
    <property type="entry name" value="METALLOPHOSPHATASE BINDING DOMAIN PROTEIN"/>
    <property type="match status" value="1"/>
</dbReference>
<dbReference type="Proteomes" id="UP000192674">
    <property type="component" value="Unassembled WGS sequence"/>
</dbReference>
<evidence type="ECO:0000259" key="1">
    <source>
        <dbReference type="Pfam" id="PF09423"/>
    </source>
</evidence>
<dbReference type="EMBL" id="FWXV01000011">
    <property type="protein sequence ID" value="SMD25048.1"/>
    <property type="molecule type" value="Genomic_DNA"/>
</dbReference>
<dbReference type="SUPFAM" id="SSF56300">
    <property type="entry name" value="Metallo-dependent phosphatases"/>
    <property type="match status" value="1"/>
</dbReference>
<evidence type="ECO:0000313" key="3">
    <source>
        <dbReference type="EMBL" id="SMD25048.1"/>
    </source>
</evidence>
<dbReference type="Pfam" id="PF25077">
    <property type="entry name" value="DUF7800"/>
    <property type="match status" value="1"/>
</dbReference>
<dbReference type="RefSeq" id="WP_084433275.1">
    <property type="nucleotide sequence ID" value="NZ_FWXV01000011.1"/>
</dbReference>
<dbReference type="PANTHER" id="PTHR37031:SF2">
    <property type="entry name" value="PHOD-LIKE PHOSPHATASE METALLOPHOSPHATASE DOMAIN-CONTAINING PROTEIN"/>
    <property type="match status" value="1"/>
</dbReference>
<reference evidence="3 4" key="1">
    <citation type="submission" date="2017-04" db="EMBL/GenBank/DDBJ databases">
        <authorList>
            <person name="Afonso C.L."/>
            <person name="Miller P.J."/>
            <person name="Scott M.A."/>
            <person name="Spackman E."/>
            <person name="Goraichik I."/>
            <person name="Dimitrov K.M."/>
            <person name="Suarez D.L."/>
            <person name="Swayne D.E."/>
        </authorList>
    </citation>
    <scope>NUCLEOTIDE SEQUENCE [LARGE SCALE GENOMIC DNA]</scope>
    <source>
        <strain evidence="3 4">DSM 43828</strain>
    </source>
</reference>
<dbReference type="InterPro" id="IPR029052">
    <property type="entry name" value="Metallo-depent_PP-like"/>
</dbReference>
<feature type="domain" description="PhoD-like phosphatase metallophosphatase" evidence="1">
    <location>
        <begin position="121"/>
        <end position="442"/>
    </location>
</feature>
<dbReference type="InterPro" id="IPR056702">
    <property type="entry name" value="DUF7800"/>
</dbReference>
<dbReference type="InterPro" id="IPR038607">
    <property type="entry name" value="PhoD-like_sf"/>
</dbReference>
<feature type="domain" description="DUF7800" evidence="2">
    <location>
        <begin position="1"/>
        <end position="83"/>
    </location>
</feature>
<organism evidence="3 4">
    <name type="scientific">Kibdelosporangium aridum</name>
    <dbReference type="NCBI Taxonomy" id="2030"/>
    <lineage>
        <taxon>Bacteria</taxon>
        <taxon>Bacillati</taxon>
        <taxon>Actinomycetota</taxon>
        <taxon>Actinomycetes</taxon>
        <taxon>Pseudonocardiales</taxon>
        <taxon>Pseudonocardiaceae</taxon>
        <taxon>Kibdelosporangium</taxon>
    </lineage>
</organism>
<evidence type="ECO:0000313" key="4">
    <source>
        <dbReference type="Proteomes" id="UP000192674"/>
    </source>
</evidence>
<accession>A0A1W2FTW6</accession>
<dbReference type="Pfam" id="PF09423">
    <property type="entry name" value="PhoD"/>
    <property type="match status" value="1"/>
</dbReference>
<sequence length="520" mass="57639">MTDLVLGPVLRHVDDSSATIWVQTDGPCTVTIAGCSAETFQVSGHHYALVVVTGFTPGAPYQVHLDGAQVWPEAGTTLPPSRIPAISDDVTVVFGSCRMPQSDDAEEQRVFGTDALAAYARRMAGQDPVHWPNSLVLLGDQIYADETSKATGRWIADRRGTGEPDGVADFDEYAHLYREAWSTPVVRWLLSTVPTSMILDDHEVIDDWNTSPAWRDHMAEKPWWAERETSALMSYWVYQHLGNLHPDELAADATYAKVRAAEDATEVLRDFAQSATGEANGRRTTRWSFRRDFGRVRLLMIDTRAGRILSSGRRSIVSDDEFEWIEANAEGSYDHLLIGSSLPWLMPHAISAMQTANEAASARPGLPGRIAEKIRRAVDQEHWPAFKTSFDRLTRLVQRSASGSAATVCVLSGDVHHLYVAEASFDTPVNAKVYQLVCSPMHNRIPRIFHPLFRIGWSRALAVVLGKRSLRPPLDWRKLAGPYMTNALGTLRISGRKAVVELEKADVHGLTPIITIPLSD</sequence>
<dbReference type="CDD" id="cd07389">
    <property type="entry name" value="MPP_PhoD"/>
    <property type="match status" value="1"/>
</dbReference>
<dbReference type="Gene3D" id="3.60.21.70">
    <property type="entry name" value="PhoD-like phosphatase"/>
    <property type="match status" value="1"/>
</dbReference>
<dbReference type="InterPro" id="IPR018946">
    <property type="entry name" value="PhoD-like_MPP"/>
</dbReference>
<protein>
    <submittedName>
        <fullName evidence="3">PhoD-like phosphatase</fullName>
    </submittedName>
</protein>
<gene>
    <name evidence="3" type="ORF">SAMN05661093_08913</name>
</gene>
<evidence type="ECO:0000259" key="2">
    <source>
        <dbReference type="Pfam" id="PF25077"/>
    </source>
</evidence>
<dbReference type="OrthoDB" id="9795624at2"/>
<proteinExistence type="predicted"/>